<dbReference type="STRING" id="1802399.A3E39_04175"/>
<accession>A0A1F7ULJ1</accession>
<dbReference type="EMBL" id="MGEH01000017">
    <property type="protein sequence ID" value="OGL79131.1"/>
    <property type="molecule type" value="Genomic_DNA"/>
</dbReference>
<evidence type="ECO:0000313" key="1">
    <source>
        <dbReference type="EMBL" id="OGL79131.1"/>
    </source>
</evidence>
<comment type="caution">
    <text evidence="1">The sequence shown here is derived from an EMBL/GenBank/DDBJ whole genome shotgun (WGS) entry which is preliminary data.</text>
</comment>
<name>A0A1F7ULJ1_9BACT</name>
<dbReference type="Proteomes" id="UP000176603">
    <property type="component" value="Unassembled WGS sequence"/>
</dbReference>
<reference evidence="1 2" key="1">
    <citation type="journal article" date="2016" name="Nat. Commun.">
        <title>Thousands of microbial genomes shed light on interconnected biogeochemical processes in an aquifer system.</title>
        <authorList>
            <person name="Anantharaman K."/>
            <person name="Brown C.T."/>
            <person name="Hug L.A."/>
            <person name="Sharon I."/>
            <person name="Castelle C.J."/>
            <person name="Probst A.J."/>
            <person name="Thomas B.C."/>
            <person name="Singh A."/>
            <person name="Wilkins M.J."/>
            <person name="Karaoz U."/>
            <person name="Brodie E.L."/>
            <person name="Williams K.H."/>
            <person name="Hubbard S.S."/>
            <person name="Banfield J.F."/>
        </authorList>
    </citation>
    <scope>NUCLEOTIDE SEQUENCE [LARGE SCALE GENOMIC DNA]</scope>
</reference>
<proteinExistence type="predicted"/>
<organism evidence="1 2">
    <name type="scientific">Candidatus Uhrbacteria bacterium RIFCSPHIGHO2_12_FULL_60_25</name>
    <dbReference type="NCBI Taxonomy" id="1802399"/>
    <lineage>
        <taxon>Bacteria</taxon>
        <taxon>Candidatus Uhriibacteriota</taxon>
    </lineage>
</organism>
<evidence type="ECO:0000313" key="2">
    <source>
        <dbReference type="Proteomes" id="UP000176603"/>
    </source>
</evidence>
<protein>
    <submittedName>
        <fullName evidence="1">Uncharacterized protein</fullName>
    </submittedName>
</protein>
<sequence length="197" mass="22033">MLANIYHRHFHASTENRNAYIARDRLCVEGKVHLIRQMLFDTEYKLMVLKECTFLDHAGRTLDIHDSLSGLVHSKHFPHGILASCDGSCAPIQLPIPSAAVHTLAERNFAPRSAGVVFETSRWDGVPRVELCVGGFAHVTLAHEWSGNEWRNARPCDGDCAAKRVRLEGTLVKQISAFLRGTPYKRSRTRAAAHPDL</sequence>
<dbReference type="AlphaFoldDB" id="A0A1F7ULJ1"/>
<gene>
    <name evidence="1" type="ORF">A3E39_04175</name>
</gene>